<dbReference type="PANTHER" id="PTHR10492:SF57">
    <property type="entry name" value="ATP-DEPENDENT DNA HELICASE"/>
    <property type="match status" value="1"/>
</dbReference>
<sequence>MKNKKVLACASTGIAATLLKHGMTAHSALYIPKELNSESRTRIGAHTEKGQFLNALDLLIIDEVSMLHKEVLKYIDRTLRTIKNNDELFGGVTVLIGGDWKQLTPVVPRGQPSQVIEASVKSWEEFVNVEQLNLTQNMRVRDDEIEFVEELRQIGNGELQKFIPGTNSIQIDEENVVQTQQDLIDFCFEPAWLQYPTQHIEKLCGSAILCPTNTVVQQLNEEILNNMQGEEQVFTGIDTH</sequence>
<protein>
    <recommendedName>
        <fullName evidence="1">ATP-dependent DNA helicase</fullName>
        <ecNumber evidence="1">5.6.2.3</ecNumber>
    </recommendedName>
</protein>
<name>A0A914YJA8_9BILA</name>
<keyword evidence="1" id="KW-0227">DNA damage</keyword>
<dbReference type="GO" id="GO:0043139">
    <property type="term" value="F:5'-3' DNA helicase activity"/>
    <property type="evidence" value="ECO:0007669"/>
    <property type="project" value="UniProtKB-EC"/>
</dbReference>
<dbReference type="WBParaSite" id="PSU_v2.g19397.t1">
    <property type="protein sequence ID" value="PSU_v2.g19397.t1"/>
    <property type="gene ID" value="PSU_v2.g19397"/>
</dbReference>
<reference evidence="4" key="1">
    <citation type="submission" date="2022-11" db="UniProtKB">
        <authorList>
            <consortium name="WormBaseParasite"/>
        </authorList>
    </citation>
    <scope>IDENTIFICATION</scope>
</reference>
<accession>A0A914YJA8</accession>
<evidence type="ECO:0000256" key="1">
    <source>
        <dbReference type="RuleBase" id="RU363044"/>
    </source>
</evidence>
<dbReference type="GO" id="GO:0000723">
    <property type="term" value="P:telomere maintenance"/>
    <property type="evidence" value="ECO:0007669"/>
    <property type="project" value="InterPro"/>
</dbReference>
<dbReference type="AlphaFoldDB" id="A0A914YJA8"/>
<dbReference type="PANTHER" id="PTHR10492">
    <property type="match status" value="1"/>
</dbReference>
<dbReference type="Proteomes" id="UP000887577">
    <property type="component" value="Unplaced"/>
</dbReference>
<dbReference type="EC" id="5.6.2.3" evidence="1"/>
<keyword evidence="1" id="KW-0234">DNA repair</keyword>
<keyword evidence="1" id="KW-0378">Hydrolase</keyword>
<keyword evidence="1" id="KW-0067">ATP-binding</keyword>
<keyword evidence="1" id="KW-0547">Nucleotide-binding</keyword>
<evidence type="ECO:0000259" key="2">
    <source>
        <dbReference type="Pfam" id="PF05970"/>
    </source>
</evidence>
<dbReference type="Pfam" id="PF05970">
    <property type="entry name" value="PIF1"/>
    <property type="match status" value="1"/>
</dbReference>
<dbReference type="InterPro" id="IPR010285">
    <property type="entry name" value="DNA_helicase_pif1-like_DEAD"/>
</dbReference>
<comment type="catalytic activity">
    <reaction evidence="1">
        <text>ATP + H2O = ADP + phosphate + H(+)</text>
        <dbReference type="Rhea" id="RHEA:13065"/>
        <dbReference type="ChEBI" id="CHEBI:15377"/>
        <dbReference type="ChEBI" id="CHEBI:15378"/>
        <dbReference type="ChEBI" id="CHEBI:30616"/>
        <dbReference type="ChEBI" id="CHEBI:43474"/>
        <dbReference type="ChEBI" id="CHEBI:456216"/>
        <dbReference type="EC" id="5.6.2.3"/>
    </reaction>
</comment>
<proteinExistence type="inferred from homology"/>
<feature type="domain" description="DNA helicase Pif1-like DEAD-box helicase" evidence="2">
    <location>
        <begin position="2"/>
        <end position="160"/>
    </location>
</feature>
<evidence type="ECO:0000313" key="4">
    <source>
        <dbReference type="WBParaSite" id="PSU_v2.g19397.t1"/>
    </source>
</evidence>
<dbReference type="GO" id="GO:0006281">
    <property type="term" value="P:DNA repair"/>
    <property type="evidence" value="ECO:0007669"/>
    <property type="project" value="UniProtKB-KW"/>
</dbReference>
<comment type="cofactor">
    <cofactor evidence="1">
        <name>Mg(2+)</name>
        <dbReference type="ChEBI" id="CHEBI:18420"/>
    </cofactor>
</comment>
<evidence type="ECO:0000313" key="3">
    <source>
        <dbReference type="Proteomes" id="UP000887577"/>
    </source>
</evidence>
<dbReference type="InterPro" id="IPR027417">
    <property type="entry name" value="P-loop_NTPase"/>
</dbReference>
<dbReference type="SUPFAM" id="SSF52540">
    <property type="entry name" value="P-loop containing nucleoside triphosphate hydrolases"/>
    <property type="match status" value="2"/>
</dbReference>
<comment type="similarity">
    <text evidence="1">Belongs to the helicase family.</text>
</comment>
<dbReference type="GO" id="GO:0006310">
    <property type="term" value="P:DNA recombination"/>
    <property type="evidence" value="ECO:0007669"/>
    <property type="project" value="UniProtKB-KW"/>
</dbReference>
<dbReference type="Gene3D" id="3.40.50.300">
    <property type="entry name" value="P-loop containing nucleotide triphosphate hydrolases"/>
    <property type="match status" value="1"/>
</dbReference>
<keyword evidence="1" id="KW-0347">Helicase</keyword>
<organism evidence="3 4">
    <name type="scientific">Panagrolaimus superbus</name>
    <dbReference type="NCBI Taxonomy" id="310955"/>
    <lineage>
        <taxon>Eukaryota</taxon>
        <taxon>Metazoa</taxon>
        <taxon>Ecdysozoa</taxon>
        <taxon>Nematoda</taxon>
        <taxon>Chromadorea</taxon>
        <taxon>Rhabditida</taxon>
        <taxon>Tylenchina</taxon>
        <taxon>Panagrolaimomorpha</taxon>
        <taxon>Panagrolaimoidea</taxon>
        <taxon>Panagrolaimidae</taxon>
        <taxon>Panagrolaimus</taxon>
    </lineage>
</organism>
<dbReference type="GO" id="GO:0016787">
    <property type="term" value="F:hydrolase activity"/>
    <property type="evidence" value="ECO:0007669"/>
    <property type="project" value="UniProtKB-KW"/>
</dbReference>
<dbReference type="GO" id="GO:0005524">
    <property type="term" value="F:ATP binding"/>
    <property type="evidence" value="ECO:0007669"/>
    <property type="project" value="UniProtKB-KW"/>
</dbReference>
<keyword evidence="3" id="KW-1185">Reference proteome</keyword>
<keyword evidence="1" id="KW-0233">DNA recombination</keyword>